<keyword evidence="2 5" id="KW-0489">Methyltransferase</keyword>
<dbReference type="RefSeq" id="WP_271633745.1">
    <property type="nucleotide sequence ID" value="NZ_CP094970.1"/>
</dbReference>
<dbReference type="InterPro" id="IPR029028">
    <property type="entry name" value="Alpha/beta_knot_MTases"/>
</dbReference>
<evidence type="ECO:0000313" key="6">
    <source>
        <dbReference type="Proteomes" id="UP001164390"/>
    </source>
</evidence>
<proteinExistence type="inferred from homology"/>
<dbReference type="InterPro" id="IPR013123">
    <property type="entry name" value="SpoU_subst-bd"/>
</dbReference>
<keyword evidence="3" id="KW-0808">Transferase</keyword>
<dbReference type="GO" id="GO:0032259">
    <property type="term" value="P:methylation"/>
    <property type="evidence" value="ECO:0007669"/>
    <property type="project" value="UniProtKB-KW"/>
</dbReference>
<dbReference type="PANTHER" id="PTHR43191:SF12">
    <property type="entry name" value="RRNA METHYLASE"/>
    <property type="match status" value="1"/>
</dbReference>
<dbReference type="Pfam" id="PF22435">
    <property type="entry name" value="MRM3-like_sub_bind"/>
    <property type="match status" value="1"/>
</dbReference>
<dbReference type="CDD" id="cd18095">
    <property type="entry name" value="SpoU-like_rRNA-MTase"/>
    <property type="match status" value="1"/>
</dbReference>
<dbReference type="InterPro" id="IPR029026">
    <property type="entry name" value="tRNA_m1G_MTases_N"/>
</dbReference>
<name>A0AA46THM0_9ACTN</name>
<dbReference type="KEGG" id="sgrg:L0C25_21050"/>
<dbReference type="SMART" id="SM00967">
    <property type="entry name" value="SpoU_sub_bind"/>
    <property type="match status" value="1"/>
</dbReference>
<dbReference type="PANTHER" id="PTHR43191">
    <property type="entry name" value="RRNA METHYLTRANSFERASE 3"/>
    <property type="match status" value="1"/>
</dbReference>
<dbReference type="SUPFAM" id="SSF75217">
    <property type="entry name" value="alpha/beta knot"/>
    <property type="match status" value="1"/>
</dbReference>
<evidence type="ECO:0000256" key="2">
    <source>
        <dbReference type="ARBA" id="ARBA00022603"/>
    </source>
</evidence>
<dbReference type="Proteomes" id="UP001164390">
    <property type="component" value="Chromosome"/>
</dbReference>
<dbReference type="GO" id="GO:0003723">
    <property type="term" value="F:RNA binding"/>
    <property type="evidence" value="ECO:0007669"/>
    <property type="project" value="InterPro"/>
</dbReference>
<dbReference type="InterPro" id="IPR029064">
    <property type="entry name" value="Ribosomal_eL30-like_sf"/>
</dbReference>
<dbReference type="GO" id="GO:0005737">
    <property type="term" value="C:cytoplasm"/>
    <property type="evidence" value="ECO:0007669"/>
    <property type="project" value="UniProtKB-ARBA"/>
</dbReference>
<dbReference type="EMBL" id="CP094970">
    <property type="protein sequence ID" value="UYM04982.1"/>
    <property type="molecule type" value="Genomic_DNA"/>
</dbReference>
<dbReference type="InterPro" id="IPR051259">
    <property type="entry name" value="rRNA_Methyltransferase"/>
</dbReference>
<evidence type="ECO:0000313" key="5">
    <source>
        <dbReference type="EMBL" id="UYM04982.1"/>
    </source>
</evidence>
<dbReference type="InterPro" id="IPR053888">
    <property type="entry name" value="MRM3-like_sub_bind"/>
</dbReference>
<feature type="domain" description="RNA 2-O ribose methyltransferase substrate binding" evidence="4">
    <location>
        <begin position="38"/>
        <end position="109"/>
    </location>
</feature>
<organism evidence="5 6">
    <name type="scientific">Solicola gregarius</name>
    <dbReference type="NCBI Taxonomy" id="2908642"/>
    <lineage>
        <taxon>Bacteria</taxon>
        <taxon>Bacillati</taxon>
        <taxon>Actinomycetota</taxon>
        <taxon>Actinomycetes</taxon>
        <taxon>Propionibacteriales</taxon>
        <taxon>Nocardioidaceae</taxon>
        <taxon>Solicola</taxon>
    </lineage>
</organism>
<evidence type="ECO:0000256" key="1">
    <source>
        <dbReference type="ARBA" id="ARBA00007228"/>
    </source>
</evidence>
<dbReference type="Pfam" id="PF00588">
    <property type="entry name" value="SpoU_methylase"/>
    <property type="match status" value="1"/>
</dbReference>
<accession>A0AA46THM0</accession>
<evidence type="ECO:0000259" key="4">
    <source>
        <dbReference type="SMART" id="SM00967"/>
    </source>
</evidence>
<dbReference type="Gene3D" id="3.30.1330.30">
    <property type="match status" value="1"/>
</dbReference>
<gene>
    <name evidence="5" type="ORF">L0C25_21050</name>
</gene>
<dbReference type="InterPro" id="IPR001537">
    <property type="entry name" value="SpoU_MeTrfase"/>
</dbReference>
<sequence>MVERVALAGADDPVLRDYVRLRDVQARRSLEVEHGFFIAEGEKVVRRALESGHRPRSFLMAPRWLESLADVLDDHDVPCYVLSEAAIERVTGFHVHRGALASLERPAPRAVDDVLATARRIVVIEDVVDHTNVGAIFRSVAALGFDAIMLSPRCADPLYRRSIKVAMGSVFWLPYARLDKWYEAPDLLARHGFQRVALALDDAATDLARLQVGDKVALLVGSEGHGLSPRWRTTADDVVMIPMAADIDSLNVAASVAVACWALREG</sequence>
<dbReference type="AlphaFoldDB" id="A0AA46THM0"/>
<dbReference type="Gene3D" id="3.40.1280.10">
    <property type="match status" value="1"/>
</dbReference>
<comment type="similarity">
    <text evidence="1">Belongs to the class IV-like SAM-binding methyltransferase superfamily. RNA methyltransferase TrmH family.</text>
</comment>
<protein>
    <submittedName>
        <fullName evidence="5">RNA methyltransferase</fullName>
    </submittedName>
</protein>
<evidence type="ECO:0000256" key="3">
    <source>
        <dbReference type="ARBA" id="ARBA00022679"/>
    </source>
</evidence>
<keyword evidence="6" id="KW-1185">Reference proteome</keyword>
<reference evidence="5" key="1">
    <citation type="submission" date="2022-01" db="EMBL/GenBank/DDBJ databases">
        <title>Nocardioidaceae gen. sp. A5X3R13.</title>
        <authorList>
            <person name="Lopez Marin M.A."/>
            <person name="Uhlik O."/>
        </authorList>
    </citation>
    <scope>NUCLEOTIDE SEQUENCE</scope>
    <source>
        <strain evidence="5">A5X3R13</strain>
    </source>
</reference>
<dbReference type="GO" id="GO:0006396">
    <property type="term" value="P:RNA processing"/>
    <property type="evidence" value="ECO:0007669"/>
    <property type="project" value="InterPro"/>
</dbReference>
<dbReference type="SUPFAM" id="SSF55315">
    <property type="entry name" value="L30e-like"/>
    <property type="match status" value="1"/>
</dbReference>
<dbReference type="GO" id="GO:0008173">
    <property type="term" value="F:RNA methyltransferase activity"/>
    <property type="evidence" value="ECO:0007669"/>
    <property type="project" value="InterPro"/>
</dbReference>